<dbReference type="Proteomes" id="UP000199207">
    <property type="component" value="Unassembled WGS sequence"/>
</dbReference>
<evidence type="ECO:0000259" key="6">
    <source>
        <dbReference type="Pfam" id="PF02518"/>
    </source>
</evidence>
<dbReference type="Gene3D" id="3.30.565.10">
    <property type="entry name" value="Histidine kinase-like ATPase, C-terminal domain"/>
    <property type="match status" value="1"/>
</dbReference>
<proteinExistence type="predicted"/>
<feature type="region of interest" description="Disordered" evidence="4">
    <location>
        <begin position="258"/>
        <end position="297"/>
    </location>
</feature>
<dbReference type="SUPFAM" id="SSF55874">
    <property type="entry name" value="ATPase domain of HSP90 chaperone/DNA topoisomerase II/histidine kinase"/>
    <property type="match status" value="1"/>
</dbReference>
<dbReference type="InterPro" id="IPR036890">
    <property type="entry name" value="HATPase_C_sf"/>
</dbReference>
<feature type="transmembrane region" description="Helical" evidence="5">
    <location>
        <begin position="39"/>
        <end position="60"/>
    </location>
</feature>
<evidence type="ECO:0000259" key="7">
    <source>
        <dbReference type="Pfam" id="PF19354"/>
    </source>
</evidence>
<keyword evidence="9" id="KW-1185">Reference proteome</keyword>
<evidence type="ECO:0000256" key="1">
    <source>
        <dbReference type="ARBA" id="ARBA00022679"/>
    </source>
</evidence>
<dbReference type="Pfam" id="PF19354">
    <property type="entry name" value="DUF5931"/>
    <property type="match status" value="1"/>
</dbReference>
<evidence type="ECO:0000256" key="2">
    <source>
        <dbReference type="ARBA" id="ARBA00022777"/>
    </source>
</evidence>
<dbReference type="InterPro" id="IPR045975">
    <property type="entry name" value="DUF5931"/>
</dbReference>
<keyword evidence="5" id="KW-0812">Transmembrane</keyword>
<sequence length="451" mass="46393">MASPARSAPAARQRSQARAEGGGGRLGAALERPLWRALLGYRILTAGYAWVVFGLNYGAYEAQGRPGAGLGYLSLLSLWTLATLDRVSSARRCTAPFLVADMTLAIGGILFSRVADPAQEIGPTLPSIWTAGAVLAVAVRAGWRWSGVAAVLVGLAGIVEYGGPGRSTLHNAALVCVASIAIGYVVEVARASERALAEALRIEAATRERERLARDIHDGVLQVLALVQRRGSALGGEDAELGRLAGEQERALRSLITGAAGPAVPGPRTAPDAPDTPDTPDAPDAPDAAAVRPAEPAEPAELDLRALLAARAGERVIFSGPAGPLPLPAAAARELDAAVGAALDNVRTHTRNAAGVPARAWILLEDEPEAVLITVRDDGPGIAAGRLAAAEAEGRMGVSLSIRGRLRDLGGTADWISLPGQGTEVELSVPRAALRAAAGPAAPTDREGRTS</sequence>
<dbReference type="GO" id="GO:0016301">
    <property type="term" value="F:kinase activity"/>
    <property type="evidence" value="ECO:0007669"/>
    <property type="project" value="UniProtKB-KW"/>
</dbReference>
<gene>
    <name evidence="8" type="ORF">SAMN05421773_105230</name>
</gene>
<protein>
    <submittedName>
        <fullName evidence="8">Signal transduction histidine kinase</fullName>
    </submittedName>
</protein>
<feature type="compositionally biased region" description="Low complexity" evidence="4">
    <location>
        <begin position="1"/>
        <end position="19"/>
    </location>
</feature>
<dbReference type="NCBIfam" id="NF047322">
    <property type="entry name" value="HK_morpho_MacS"/>
    <property type="match status" value="1"/>
</dbReference>
<keyword evidence="2 8" id="KW-0418">Kinase</keyword>
<evidence type="ECO:0000256" key="4">
    <source>
        <dbReference type="SAM" id="MobiDB-lite"/>
    </source>
</evidence>
<evidence type="ECO:0000313" key="8">
    <source>
        <dbReference type="EMBL" id="SFC72488.1"/>
    </source>
</evidence>
<dbReference type="InterPro" id="IPR050482">
    <property type="entry name" value="Sensor_HK_TwoCompSys"/>
</dbReference>
<dbReference type="Gene3D" id="1.20.5.1930">
    <property type="match status" value="1"/>
</dbReference>
<name>A0A1I1LNE9_9ACTN</name>
<dbReference type="EMBL" id="FOLM01000005">
    <property type="protein sequence ID" value="SFC72488.1"/>
    <property type="molecule type" value="Genomic_DNA"/>
</dbReference>
<feature type="region of interest" description="Disordered" evidence="4">
    <location>
        <begin position="1"/>
        <end position="25"/>
    </location>
</feature>
<feature type="compositionally biased region" description="Low complexity" evidence="4">
    <location>
        <begin position="285"/>
        <end position="297"/>
    </location>
</feature>
<dbReference type="RefSeq" id="WP_093838798.1">
    <property type="nucleotide sequence ID" value="NZ_FOLM01000005.1"/>
</dbReference>
<reference evidence="8 9" key="1">
    <citation type="submission" date="2016-10" db="EMBL/GenBank/DDBJ databases">
        <authorList>
            <person name="de Groot N.N."/>
        </authorList>
    </citation>
    <scope>NUCLEOTIDE SEQUENCE [LARGE SCALE GENOMIC DNA]</scope>
    <source>
        <strain evidence="8 9">CGMCC 4.5739</strain>
    </source>
</reference>
<evidence type="ECO:0000256" key="5">
    <source>
        <dbReference type="SAM" id="Phobius"/>
    </source>
</evidence>
<dbReference type="PANTHER" id="PTHR24421">
    <property type="entry name" value="NITRATE/NITRITE SENSOR PROTEIN NARX-RELATED"/>
    <property type="match status" value="1"/>
</dbReference>
<dbReference type="Pfam" id="PF02518">
    <property type="entry name" value="HATPase_c"/>
    <property type="match status" value="1"/>
</dbReference>
<dbReference type="PANTHER" id="PTHR24421:SF61">
    <property type="entry name" value="OXYGEN SENSOR HISTIDINE KINASE NREB"/>
    <property type="match status" value="1"/>
</dbReference>
<keyword evidence="5" id="KW-0472">Membrane</keyword>
<keyword evidence="5" id="KW-1133">Transmembrane helix</keyword>
<dbReference type="OrthoDB" id="5181554at2"/>
<feature type="domain" description="Histidine kinase/HSP90-like ATPase" evidence="6">
    <location>
        <begin position="333"/>
        <end position="431"/>
    </location>
</feature>
<dbReference type="STRING" id="910347.SAMN05421773_105230"/>
<dbReference type="AlphaFoldDB" id="A0A1I1LNE9"/>
<dbReference type="GO" id="GO:0000160">
    <property type="term" value="P:phosphorelay signal transduction system"/>
    <property type="evidence" value="ECO:0007669"/>
    <property type="project" value="UniProtKB-KW"/>
</dbReference>
<dbReference type="InterPro" id="IPR003594">
    <property type="entry name" value="HATPase_dom"/>
</dbReference>
<feature type="domain" description="DUF5931" evidence="7">
    <location>
        <begin position="28"/>
        <end position="197"/>
    </location>
</feature>
<keyword evidence="3" id="KW-0902">Two-component regulatory system</keyword>
<organism evidence="8 9">
    <name type="scientific">Streptomyces aidingensis</name>
    <dbReference type="NCBI Taxonomy" id="910347"/>
    <lineage>
        <taxon>Bacteria</taxon>
        <taxon>Bacillati</taxon>
        <taxon>Actinomycetota</taxon>
        <taxon>Actinomycetes</taxon>
        <taxon>Kitasatosporales</taxon>
        <taxon>Streptomycetaceae</taxon>
        <taxon>Streptomyces</taxon>
    </lineage>
</organism>
<evidence type="ECO:0000256" key="3">
    <source>
        <dbReference type="ARBA" id="ARBA00023012"/>
    </source>
</evidence>
<keyword evidence="1" id="KW-0808">Transferase</keyword>
<evidence type="ECO:0000313" key="9">
    <source>
        <dbReference type="Proteomes" id="UP000199207"/>
    </source>
</evidence>
<accession>A0A1I1LNE9</accession>